<organism evidence="1 2">
    <name type="scientific">Armadillidium nasatum</name>
    <dbReference type="NCBI Taxonomy" id="96803"/>
    <lineage>
        <taxon>Eukaryota</taxon>
        <taxon>Metazoa</taxon>
        <taxon>Ecdysozoa</taxon>
        <taxon>Arthropoda</taxon>
        <taxon>Crustacea</taxon>
        <taxon>Multicrustacea</taxon>
        <taxon>Malacostraca</taxon>
        <taxon>Eumalacostraca</taxon>
        <taxon>Peracarida</taxon>
        <taxon>Isopoda</taxon>
        <taxon>Oniscidea</taxon>
        <taxon>Crinocheta</taxon>
        <taxon>Armadillidiidae</taxon>
        <taxon>Armadillidium</taxon>
    </lineage>
</organism>
<reference evidence="1 2" key="1">
    <citation type="journal article" date="2019" name="PLoS Biol.">
        <title>Sex chromosomes control vertical transmission of feminizing Wolbachia symbionts in an isopod.</title>
        <authorList>
            <person name="Becking T."/>
            <person name="Chebbi M.A."/>
            <person name="Giraud I."/>
            <person name="Moumen B."/>
            <person name="Laverre T."/>
            <person name="Caubet Y."/>
            <person name="Peccoud J."/>
            <person name="Gilbert C."/>
            <person name="Cordaux R."/>
        </authorList>
    </citation>
    <scope>NUCLEOTIDE SEQUENCE [LARGE SCALE GENOMIC DNA]</scope>
    <source>
        <strain evidence="1">ANa2</strain>
        <tissue evidence="1">Whole body excluding digestive tract and cuticle</tissue>
    </source>
</reference>
<protein>
    <submittedName>
        <fullName evidence="1">Uncharacterized protein</fullName>
    </submittedName>
</protein>
<evidence type="ECO:0000313" key="1">
    <source>
        <dbReference type="EMBL" id="KAB7500964.1"/>
    </source>
</evidence>
<name>A0A5N5T363_9CRUS</name>
<comment type="caution">
    <text evidence="1">The sequence shown here is derived from an EMBL/GenBank/DDBJ whole genome shotgun (WGS) entry which is preliminary data.</text>
</comment>
<accession>A0A5N5T363</accession>
<dbReference type="AlphaFoldDB" id="A0A5N5T363"/>
<keyword evidence="2" id="KW-1185">Reference proteome</keyword>
<sequence length="64" mass="7474">MLFGRLRLMDTGFYYTNTMGQKHLRVCLTHIILHKFNSFTSLNLNLNNVDCPLMLSLTQILLED</sequence>
<evidence type="ECO:0000313" key="2">
    <source>
        <dbReference type="Proteomes" id="UP000326759"/>
    </source>
</evidence>
<proteinExistence type="predicted"/>
<dbReference type="Proteomes" id="UP000326759">
    <property type="component" value="Unassembled WGS sequence"/>
</dbReference>
<dbReference type="EMBL" id="SEYY01012134">
    <property type="protein sequence ID" value="KAB7500964.1"/>
    <property type="molecule type" value="Genomic_DNA"/>
</dbReference>
<gene>
    <name evidence="1" type="ORF">Anas_12190</name>
</gene>